<proteinExistence type="predicted"/>
<dbReference type="OrthoDB" id="9926154at2"/>
<organism evidence="1 2">
    <name type="scientific">Lacticaseibacillus manihotivorans DSM 13343 = JCM 12514</name>
    <dbReference type="NCBI Taxonomy" id="1423769"/>
    <lineage>
        <taxon>Bacteria</taxon>
        <taxon>Bacillati</taxon>
        <taxon>Bacillota</taxon>
        <taxon>Bacilli</taxon>
        <taxon>Lactobacillales</taxon>
        <taxon>Lactobacillaceae</taxon>
        <taxon>Lacticaseibacillus</taxon>
    </lineage>
</organism>
<keyword evidence="2" id="KW-1185">Reference proteome</keyword>
<comment type="caution">
    <text evidence="1">The sequence shown here is derived from an EMBL/GenBank/DDBJ whole genome shotgun (WGS) entry which is preliminary data.</text>
</comment>
<dbReference type="RefSeq" id="WP_054715752.1">
    <property type="nucleotide sequence ID" value="NZ_AZEU01000114.1"/>
</dbReference>
<reference evidence="1 2" key="1">
    <citation type="journal article" date="2015" name="Genome Announc.">
        <title>Expanding the biotechnology potential of lactobacilli through comparative genomics of 213 strains and associated genera.</title>
        <authorList>
            <person name="Sun Z."/>
            <person name="Harris H.M."/>
            <person name="McCann A."/>
            <person name="Guo C."/>
            <person name="Argimon S."/>
            <person name="Zhang W."/>
            <person name="Yang X."/>
            <person name="Jeffery I.B."/>
            <person name="Cooney J.C."/>
            <person name="Kagawa T.F."/>
            <person name="Liu W."/>
            <person name="Song Y."/>
            <person name="Salvetti E."/>
            <person name="Wrobel A."/>
            <person name="Rasinkangas P."/>
            <person name="Parkhill J."/>
            <person name="Rea M.C."/>
            <person name="O'Sullivan O."/>
            <person name="Ritari J."/>
            <person name="Douillard F.P."/>
            <person name="Paul Ross R."/>
            <person name="Yang R."/>
            <person name="Briner A.E."/>
            <person name="Felis G.E."/>
            <person name="de Vos W.M."/>
            <person name="Barrangou R."/>
            <person name="Klaenhammer T.R."/>
            <person name="Caufield P.W."/>
            <person name="Cui Y."/>
            <person name="Zhang H."/>
            <person name="O'Toole P.W."/>
        </authorList>
    </citation>
    <scope>NUCLEOTIDE SEQUENCE [LARGE SCALE GENOMIC DNA]</scope>
    <source>
        <strain evidence="1 2">DSM 13343</strain>
    </source>
</reference>
<dbReference type="EMBL" id="AZEU01000114">
    <property type="protein sequence ID" value="KRL46088.1"/>
    <property type="molecule type" value="Genomic_DNA"/>
</dbReference>
<dbReference type="PATRIC" id="fig|1423769.4.peg.575"/>
<sequence length="92" mass="9833">MKGLMIAEHLAAISVFALAIVWLSGIVTYSQTQLAPLRLQAEAYQAANTALVTGDKQVVIAGITWQVEVSDNAVKVVNTATQYTQTLGRDAD</sequence>
<evidence type="ECO:0000313" key="2">
    <source>
        <dbReference type="Proteomes" id="UP000051790"/>
    </source>
</evidence>
<protein>
    <submittedName>
        <fullName evidence="1">Uncharacterized protein</fullName>
    </submittedName>
</protein>
<gene>
    <name evidence="1" type="ORF">FD01_GL000541</name>
</gene>
<dbReference type="AlphaFoldDB" id="A0A0R1QY11"/>
<accession>A0A0R1QY11</accession>
<dbReference type="Proteomes" id="UP000051790">
    <property type="component" value="Unassembled WGS sequence"/>
</dbReference>
<evidence type="ECO:0000313" key="1">
    <source>
        <dbReference type="EMBL" id="KRL46088.1"/>
    </source>
</evidence>
<name>A0A0R1QY11_9LACO</name>